<evidence type="ECO:0000313" key="1">
    <source>
        <dbReference type="EMBL" id="PTB45269.1"/>
    </source>
</evidence>
<organism evidence="1 2">
    <name type="scientific">Trichoderma asperellum (strain ATCC 204424 / CBS 433.97 / NBRC 101777)</name>
    <dbReference type="NCBI Taxonomy" id="1042311"/>
    <lineage>
        <taxon>Eukaryota</taxon>
        <taxon>Fungi</taxon>
        <taxon>Dikarya</taxon>
        <taxon>Ascomycota</taxon>
        <taxon>Pezizomycotina</taxon>
        <taxon>Sordariomycetes</taxon>
        <taxon>Hypocreomycetidae</taxon>
        <taxon>Hypocreales</taxon>
        <taxon>Hypocreaceae</taxon>
        <taxon>Trichoderma</taxon>
    </lineage>
</organism>
<dbReference type="EMBL" id="KZ679257">
    <property type="protein sequence ID" value="PTB45269.1"/>
    <property type="molecule type" value="Genomic_DNA"/>
</dbReference>
<evidence type="ECO:0000313" key="2">
    <source>
        <dbReference type="Proteomes" id="UP000240493"/>
    </source>
</evidence>
<proteinExistence type="predicted"/>
<sequence>MNTWMHVSIKYSEQSIFYRETSLKSSRHTCLFLKKKIHKMKNIERLIEYRWKYIQLNSSVFPSLTRRGAISARELQSATYIHSVVFSLPGYQPSCLIMVCMDKVFGIMAARPGAFASASTLMSCHNCLVSVVQSTNKQMRIRMNSHLDSDMFICLFVCLLAAESSLSARAARYKDGTSRHSNLILTLNMEYYCNAQTDRSKAEFGVRL</sequence>
<reference evidence="1 2" key="1">
    <citation type="submission" date="2016-07" db="EMBL/GenBank/DDBJ databases">
        <title>Multiple horizontal gene transfer events from other fungi enriched the ability of initially mycotrophic Trichoderma (Ascomycota) to feed on dead plant biomass.</title>
        <authorList>
            <consortium name="DOE Joint Genome Institute"/>
            <person name="Aerts A."/>
            <person name="Atanasova L."/>
            <person name="Chenthamara K."/>
            <person name="Zhang J."/>
            <person name="Grujic M."/>
            <person name="Henrissat B."/>
            <person name="Kuo A."/>
            <person name="Salamov A."/>
            <person name="Lipzen A."/>
            <person name="Labutti K."/>
            <person name="Barry K."/>
            <person name="Miao Y."/>
            <person name="Rahimi M.J."/>
            <person name="Shen Q."/>
            <person name="Grigoriev I.V."/>
            <person name="Kubicek C.P."/>
            <person name="Druzhinina I.S."/>
        </authorList>
    </citation>
    <scope>NUCLEOTIDE SEQUENCE [LARGE SCALE GENOMIC DNA]</scope>
    <source>
        <strain evidence="1 2">CBS 433.97</strain>
    </source>
</reference>
<name>A0A2T3ZKD7_TRIA4</name>
<keyword evidence="2" id="KW-1185">Reference proteome</keyword>
<gene>
    <name evidence="1" type="ORF">M441DRAFT_312915</name>
</gene>
<accession>A0A2T3ZKD7</accession>
<dbReference type="AlphaFoldDB" id="A0A2T3ZKD7"/>
<dbReference type="Proteomes" id="UP000240493">
    <property type="component" value="Unassembled WGS sequence"/>
</dbReference>
<protein>
    <submittedName>
        <fullName evidence="1">Uncharacterized protein</fullName>
    </submittedName>
</protein>